<dbReference type="Gene3D" id="3.80.10.10">
    <property type="entry name" value="Ribonuclease Inhibitor"/>
    <property type="match status" value="1"/>
</dbReference>
<dbReference type="EMBL" id="JBHSJE010000003">
    <property type="protein sequence ID" value="MFC4979432.1"/>
    <property type="molecule type" value="Genomic_DNA"/>
</dbReference>
<evidence type="ECO:0000313" key="1">
    <source>
        <dbReference type="EMBL" id="MFC4979432.1"/>
    </source>
</evidence>
<protein>
    <submittedName>
        <fullName evidence="1">STM4015 family protein</fullName>
    </submittedName>
</protein>
<organism evidence="1 2">
    <name type="scientific">Streptomyces atroolivaceus</name>
    <dbReference type="NCBI Taxonomy" id="66869"/>
    <lineage>
        <taxon>Bacteria</taxon>
        <taxon>Bacillati</taxon>
        <taxon>Actinomycetota</taxon>
        <taxon>Actinomycetes</taxon>
        <taxon>Kitasatosporales</taxon>
        <taxon>Streptomycetaceae</taxon>
        <taxon>Streptomyces</taxon>
    </lineage>
</organism>
<dbReference type="NCBIfam" id="NF038076">
    <property type="entry name" value="fam_STM4015"/>
    <property type="match status" value="1"/>
</dbReference>
<dbReference type="Proteomes" id="UP001595908">
    <property type="component" value="Unassembled WGS sequence"/>
</dbReference>
<evidence type="ECO:0000313" key="2">
    <source>
        <dbReference type="Proteomes" id="UP001595908"/>
    </source>
</evidence>
<sequence>MSDADRLHELLGLPAVDFRRETDGTARPAADAAAWRISVNPYDPDDGEGTWAEEFDAFLEAVDPSGVEALIIGQWGEAYEETSACPIGLVVAAADRLTSLRAVFVGDLVMEEAEISWIEQSDVTVLLTAFPELTHLGVRGGTDLEFPPVKHESLQGIVVESGGLPAAALRGILDSELPALERLELWLGVSAYGGDAVVPDLAPLLSGTRFPRLRHLGLCNSELQNEIAAAIGSAPVVAQLRTLDLSNGTLGDEGAAALLEGQPLTHLTSLDLHHHFLTEPMERRISEALEPHGVSVDLSGRCEPWDGLGAEGRYTAVAE</sequence>
<comment type="caution">
    <text evidence="1">The sequence shown here is derived from an EMBL/GenBank/DDBJ whole genome shotgun (WGS) entry which is preliminary data.</text>
</comment>
<dbReference type="SUPFAM" id="SSF52047">
    <property type="entry name" value="RNI-like"/>
    <property type="match status" value="1"/>
</dbReference>
<dbReference type="GeneID" id="31235057"/>
<reference evidence="2" key="1">
    <citation type="journal article" date="2019" name="Int. J. Syst. Evol. Microbiol.">
        <title>The Global Catalogue of Microorganisms (GCM) 10K type strain sequencing project: providing services to taxonomists for standard genome sequencing and annotation.</title>
        <authorList>
            <consortium name="The Broad Institute Genomics Platform"/>
            <consortium name="The Broad Institute Genome Sequencing Center for Infectious Disease"/>
            <person name="Wu L."/>
            <person name="Ma J."/>
        </authorList>
    </citation>
    <scope>NUCLEOTIDE SEQUENCE [LARGE SCALE GENOMIC DNA]</scope>
    <source>
        <strain evidence="2">ICMP 257</strain>
    </source>
</reference>
<dbReference type="InterPro" id="IPR047722">
    <property type="entry name" value="STM4015-like"/>
</dbReference>
<proteinExistence type="predicted"/>
<dbReference type="InterPro" id="IPR032675">
    <property type="entry name" value="LRR_dom_sf"/>
</dbReference>
<gene>
    <name evidence="1" type="ORF">ACFPL4_13795</name>
</gene>
<accession>A0ABV9V8B1</accession>
<dbReference type="RefSeq" id="WP_033302684.1">
    <property type="nucleotide sequence ID" value="NZ_JBFAGR010000005.1"/>
</dbReference>
<keyword evidence="2" id="KW-1185">Reference proteome</keyword>
<name>A0ABV9V8B1_STRAZ</name>